<dbReference type="InterPro" id="IPR022893">
    <property type="entry name" value="Shikimate_DH_fam"/>
</dbReference>
<dbReference type="InterPro" id="IPR013708">
    <property type="entry name" value="Shikimate_DH-bd_N"/>
</dbReference>
<dbReference type="EMBL" id="OZ004260">
    <property type="protein sequence ID" value="CAK7921505.1"/>
    <property type="molecule type" value="Genomic_DNA"/>
</dbReference>
<proteinExistence type="predicted"/>
<dbReference type="InterPro" id="IPR046346">
    <property type="entry name" value="Aminoacid_DH-like_N_sf"/>
</dbReference>
<dbReference type="SUPFAM" id="SSF53223">
    <property type="entry name" value="Aminoacid dehydrogenase-like, N-terminal domain"/>
    <property type="match status" value="1"/>
</dbReference>
<dbReference type="Gene3D" id="3.40.50.720">
    <property type="entry name" value="NAD(P)-binding Rossmann-like Domain"/>
    <property type="match status" value="1"/>
</dbReference>
<dbReference type="Pfam" id="PF08501">
    <property type="entry name" value="Shikimate_dh_N"/>
    <property type="match status" value="1"/>
</dbReference>
<keyword evidence="3" id="KW-1185">Reference proteome</keyword>
<dbReference type="SUPFAM" id="SSF51569">
    <property type="entry name" value="Aldolase"/>
    <property type="match status" value="1"/>
</dbReference>
<feature type="domain" description="Shikimate dehydrogenase substrate binding N-terminal" evidence="1">
    <location>
        <begin position="501"/>
        <end position="580"/>
    </location>
</feature>
<dbReference type="InterPro" id="IPR001381">
    <property type="entry name" value="DHquinase_I"/>
</dbReference>
<protein>
    <recommendedName>
        <fullName evidence="1">Shikimate dehydrogenase substrate binding N-terminal domain-containing protein</fullName>
    </recommendedName>
</protein>
<dbReference type="InterPro" id="IPR036291">
    <property type="entry name" value="NAD(P)-bd_dom_sf"/>
</dbReference>
<dbReference type="Pfam" id="PF01202">
    <property type="entry name" value="SKI"/>
    <property type="match status" value="1"/>
</dbReference>
<dbReference type="Gene3D" id="3.20.20.70">
    <property type="entry name" value="Aldolase class I"/>
    <property type="match status" value="1"/>
</dbReference>
<dbReference type="Pfam" id="PF01487">
    <property type="entry name" value="DHquinase_I"/>
    <property type="match status" value="1"/>
</dbReference>
<organism evidence="2 3">
    <name type="scientific">[Candida] anglica</name>
    <dbReference type="NCBI Taxonomy" id="148631"/>
    <lineage>
        <taxon>Eukaryota</taxon>
        <taxon>Fungi</taxon>
        <taxon>Dikarya</taxon>
        <taxon>Ascomycota</taxon>
        <taxon>Saccharomycotina</taxon>
        <taxon>Pichiomycetes</taxon>
        <taxon>Debaryomycetaceae</taxon>
        <taxon>Kurtzmaniella</taxon>
    </lineage>
</organism>
<dbReference type="InterPro" id="IPR013785">
    <property type="entry name" value="Aldolase_TIM"/>
</dbReference>
<dbReference type="SUPFAM" id="SSF52540">
    <property type="entry name" value="P-loop containing nucleoside triphosphate hydrolases"/>
    <property type="match status" value="1"/>
</dbReference>
<evidence type="ECO:0000259" key="1">
    <source>
        <dbReference type="Pfam" id="PF08501"/>
    </source>
</evidence>
<evidence type="ECO:0000313" key="2">
    <source>
        <dbReference type="EMBL" id="CAK7921505.1"/>
    </source>
</evidence>
<reference evidence="2 3" key="1">
    <citation type="submission" date="2024-01" db="EMBL/GenBank/DDBJ databases">
        <authorList>
            <consortium name="Genoscope - CEA"/>
            <person name="William W."/>
        </authorList>
    </citation>
    <scope>NUCLEOTIDE SEQUENCE [LARGE SCALE GENOMIC DNA]</scope>
    <source>
        <strain evidence="2 3">29B2s-10</strain>
    </source>
</reference>
<dbReference type="PANTHER" id="PTHR21089">
    <property type="entry name" value="SHIKIMATE DEHYDROGENASE"/>
    <property type="match status" value="1"/>
</dbReference>
<dbReference type="InterPro" id="IPR027417">
    <property type="entry name" value="P-loop_NTPase"/>
</dbReference>
<dbReference type="InterPro" id="IPR031322">
    <property type="entry name" value="Shikimate/glucono_kinase"/>
</dbReference>
<evidence type="ECO:0000313" key="3">
    <source>
        <dbReference type="Proteomes" id="UP001497600"/>
    </source>
</evidence>
<accession>A0ABP0EKU1</accession>
<gene>
    <name evidence="2" type="ORF">CAAN4_H15060</name>
</gene>
<name>A0ABP0EKU1_9ASCO</name>
<dbReference type="PANTHER" id="PTHR21089:SF1">
    <property type="entry name" value="BIFUNCTIONAL 3-DEHYDROQUINATE DEHYDRATASE_SHIKIMATE DEHYDROGENASE, CHLOROPLASTIC"/>
    <property type="match status" value="1"/>
</dbReference>
<dbReference type="SUPFAM" id="SSF51735">
    <property type="entry name" value="NAD(P)-binding Rossmann-fold domains"/>
    <property type="match status" value="1"/>
</dbReference>
<dbReference type="Proteomes" id="UP001497600">
    <property type="component" value="Chromosome H"/>
</dbReference>
<sequence>MPNCIVLVGVRGCGKSSLGLMASSMLEYVYVDAERCVSECLHMTDSEYLQSHTTEEYQELEYRLIVSAVEEQIAKKQNMVVVLPAIAIENQPLLDYFVRQIATPYLIHIVREEAKVLEYLEYSEPFEKGKELLRKMLPRYSAVANYVYFNMHSDPSFIENKYIIIRDRQTKFPTLALKAAELDFVSYLEFLTGIERRVHTNLSFRNKYTTAIQVNFPNLHIQDILYNASDVVAGCDAVDLQIDAIALMESGSLNDIEDQISRLVANIRRGAELPIIFNLQNSLTDIYQFMQTRHQAKSDEKFDIMDFHVFYLNFLGIATRLGLAYVALDLSLCCNGVKYSSEGTRDDIMVTNDTTNEMVTLVKDFLRKCGKTIVMGIYHSLDPKIWDSNYGGVKIMEFAHELGITMMRITSKALDLTDNLKCWNFIKYMMTEYPDILLTAFNTGELGKLSKILNRVLTPVHIDLNKDLNIPIESNDWIVNSDVQRSLFRAFIVPGSSFHVTGANSSNNLMPAVHQQTYSELGLPHSFSSYESTSISGLAALIKSPNFGGASILPPFTREALHFADSTSTHARAIGFVNTLVTERHWTNPTKLVRIKGYNTDWIVVSQILRSSLSPVNTAIREKTALIIGSCGVSRASIYALIRLNYKNVLVYDTKYTTAKSIADEFNNLQETTNGNSFKTTNVIALTKKSFNQVELAEGCAYPVVIIEGKCTADPKTGKPPLAIEIPSGWFKNETGGVAMQTSIDLLISPMLDTAFELQDKGWIGACGLNYLYCQSCTQFELFVNKPAPRHLMKKFLLDVYQKSTRSL</sequence>
<dbReference type="Gene3D" id="3.40.50.300">
    <property type="entry name" value="P-loop containing nucleotide triphosphate hydrolases"/>
    <property type="match status" value="1"/>
</dbReference>
<dbReference type="Gene3D" id="3.40.50.10860">
    <property type="entry name" value="Leucine Dehydrogenase, chain A, domain 1"/>
    <property type="match status" value="1"/>
</dbReference>